<feature type="region of interest" description="Disordered" evidence="1">
    <location>
        <begin position="374"/>
        <end position="398"/>
    </location>
</feature>
<evidence type="ECO:0000313" key="2">
    <source>
        <dbReference type="EMBL" id="TKX22720.1"/>
    </source>
</evidence>
<comment type="caution">
    <text evidence="2">The sequence shown here is derived from an EMBL/GenBank/DDBJ whole genome shotgun (WGS) entry which is preliminary data.</text>
</comment>
<gene>
    <name evidence="2" type="ORF">C1H76_5037</name>
</gene>
<proteinExistence type="predicted"/>
<evidence type="ECO:0000256" key="1">
    <source>
        <dbReference type="SAM" id="MobiDB-lite"/>
    </source>
</evidence>
<feature type="compositionally biased region" description="Basic and acidic residues" evidence="1">
    <location>
        <begin position="380"/>
        <end position="398"/>
    </location>
</feature>
<evidence type="ECO:0000313" key="3">
    <source>
        <dbReference type="Proteomes" id="UP000308133"/>
    </source>
</evidence>
<dbReference type="Proteomes" id="UP000308133">
    <property type="component" value="Unassembled WGS sequence"/>
</dbReference>
<sequence>MASSSGTRNGQIDLIPSTDTDVAKTEEITATSADERLRTVSITGLSADTAIYEVINQIRSGVITHVSQAVMGSKLGVTTVLITFLEAASAQHCIDHLLETGQTWNELCGGNIHAKIDPKPLRAFPLDDELRDLISTGTVTRILLITGLHEHVTHKAIAEVVRNSNHDHDKGCTTHDILAIEDRPADKHHVKGVRVHFNSVKNAIRAFRVLIMDDFFLHCQGFFDLDPCDPLGRERQARQQTLPRWVSFDYPSYSPPRGRCSPKHTPTPRKEFVPTADGLAKWRDWAGKRQEERPLPAYCNFVDEVHAESGDGDDGVDGKVKVVGLGISDGEGSDADFHSCAEHVEENAEKAVMERRDSAFMEVGEVKGDFGGDDIGAGDVVKRDAGSGDKPDETDRDNALLIDGLEECEAAVHVVAGAEVTEGLPSLLD</sequence>
<name>A0A4U7B153_9PEZI</name>
<organism evidence="2 3">
    <name type="scientific">Elsinoe australis</name>
    <dbReference type="NCBI Taxonomy" id="40998"/>
    <lineage>
        <taxon>Eukaryota</taxon>
        <taxon>Fungi</taxon>
        <taxon>Dikarya</taxon>
        <taxon>Ascomycota</taxon>
        <taxon>Pezizomycotina</taxon>
        <taxon>Dothideomycetes</taxon>
        <taxon>Dothideomycetidae</taxon>
        <taxon>Myriangiales</taxon>
        <taxon>Elsinoaceae</taxon>
        <taxon>Elsinoe</taxon>
    </lineage>
</organism>
<accession>A0A4U7B153</accession>
<reference evidence="2 3" key="1">
    <citation type="submission" date="2018-02" db="EMBL/GenBank/DDBJ databases">
        <title>Draft genome sequences of Elsinoe sp., causing black scab on jojoba.</title>
        <authorList>
            <person name="Stodart B."/>
            <person name="Jeffress S."/>
            <person name="Ash G."/>
            <person name="Arun Chinnappa K."/>
        </authorList>
    </citation>
    <scope>NUCLEOTIDE SEQUENCE [LARGE SCALE GENOMIC DNA]</scope>
    <source>
        <strain evidence="2 3">Hillstone_2</strain>
    </source>
</reference>
<protein>
    <submittedName>
        <fullName evidence="2">Uncharacterized protein</fullName>
    </submittedName>
</protein>
<dbReference type="AlphaFoldDB" id="A0A4U7B153"/>
<dbReference type="EMBL" id="PTQR01000061">
    <property type="protein sequence ID" value="TKX22720.1"/>
    <property type="molecule type" value="Genomic_DNA"/>
</dbReference>